<gene>
    <name evidence="2" type="ORF">EV420DRAFT_1647071</name>
</gene>
<organism evidence="2 3">
    <name type="scientific">Armillaria tabescens</name>
    <name type="common">Ringless honey mushroom</name>
    <name type="synonym">Agaricus tabescens</name>
    <dbReference type="NCBI Taxonomy" id="1929756"/>
    <lineage>
        <taxon>Eukaryota</taxon>
        <taxon>Fungi</taxon>
        <taxon>Dikarya</taxon>
        <taxon>Basidiomycota</taxon>
        <taxon>Agaricomycotina</taxon>
        <taxon>Agaricomycetes</taxon>
        <taxon>Agaricomycetidae</taxon>
        <taxon>Agaricales</taxon>
        <taxon>Marasmiineae</taxon>
        <taxon>Physalacriaceae</taxon>
        <taxon>Desarmillaria</taxon>
    </lineage>
</organism>
<sequence>MSGSMFPTITRTPLTKQDTHTARLDRSVTERERRSGSNDGAFSKRVKAVDDIHLDNQRSEIEKYFAHLAQAEQYKANSAHVHEDVGYITDTALLANEVRHYAQYGRRRRAAAFLRRFDLYTMDSSFLRDAYMVCGMLDHEALYETLMRRQVAGHADARITLRKGLWENGAAVSADIRDPRSFIPIPLRLTLITEMDITYSEEELDFFVDRDDYLRTNVPGVFANLEFENECLCYSKGRFLMNRCWTKTQPDGSVVELFEGYMEMKVRNGTYFLADRGEDINMIEHAFWAIRYGNEVDLDDMNVVEEGTLD</sequence>
<dbReference type="EMBL" id="JAUEPS010000039">
    <property type="protein sequence ID" value="KAK0449042.1"/>
    <property type="molecule type" value="Genomic_DNA"/>
</dbReference>
<dbReference type="RefSeq" id="XP_060326757.1">
    <property type="nucleotide sequence ID" value="XM_060477999.1"/>
</dbReference>
<proteinExistence type="predicted"/>
<evidence type="ECO:0000313" key="3">
    <source>
        <dbReference type="Proteomes" id="UP001175211"/>
    </source>
</evidence>
<name>A0AA39MWD3_ARMTA</name>
<comment type="caution">
    <text evidence="2">The sequence shown here is derived from an EMBL/GenBank/DDBJ whole genome shotgun (WGS) entry which is preliminary data.</text>
</comment>
<evidence type="ECO:0000313" key="2">
    <source>
        <dbReference type="EMBL" id="KAK0449042.1"/>
    </source>
</evidence>
<protein>
    <submittedName>
        <fullName evidence="2">Uncharacterized protein</fullName>
    </submittedName>
</protein>
<feature type="compositionally biased region" description="Polar residues" evidence="1">
    <location>
        <begin position="1"/>
        <end position="16"/>
    </location>
</feature>
<accession>A0AA39MWD3</accession>
<dbReference type="GeneID" id="85361547"/>
<evidence type="ECO:0000256" key="1">
    <source>
        <dbReference type="SAM" id="MobiDB-lite"/>
    </source>
</evidence>
<feature type="compositionally biased region" description="Basic and acidic residues" evidence="1">
    <location>
        <begin position="17"/>
        <end position="36"/>
    </location>
</feature>
<feature type="region of interest" description="Disordered" evidence="1">
    <location>
        <begin position="1"/>
        <end position="40"/>
    </location>
</feature>
<dbReference type="Proteomes" id="UP001175211">
    <property type="component" value="Unassembled WGS sequence"/>
</dbReference>
<keyword evidence="3" id="KW-1185">Reference proteome</keyword>
<reference evidence="2" key="1">
    <citation type="submission" date="2023-06" db="EMBL/GenBank/DDBJ databases">
        <authorList>
            <consortium name="Lawrence Berkeley National Laboratory"/>
            <person name="Ahrendt S."/>
            <person name="Sahu N."/>
            <person name="Indic B."/>
            <person name="Wong-Bajracharya J."/>
            <person name="Merenyi Z."/>
            <person name="Ke H.-M."/>
            <person name="Monk M."/>
            <person name="Kocsube S."/>
            <person name="Drula E."/>
            <person name="Lipzen A."/>
            <person name="Balint B."/>
            <person name="Henrissat B."/>
            <person name="Andreopoulos B."/>
            <person name="Martin F.M."/>
            <person name="Harder C.B."/>
            <person name="Rigling D."/>
            <person name="Ford K.L."/>
            <person name="Foster G.D."/>
            <person name="Pangilinan J."/>
            <person name="Papanicolaou A."/>
            <person name="Barry K."/>
            <person name="LaButti K."/>
            <person name="Viragh M."/>
            <person name="Koriabine M."/>
            <person name="Yan M."/>
            <person name="Riley R."/>
            <person name="Champramary S."/>
            <person name="Plett K.L."/>
            <person name="Tsai I.J."/>
            <person name="Slot J."/>
            <person name="Sipos G."/>
            <person name="Plett J."/>
            <person name="Nagy L.G."/>
            <person name="Grigoriev I.V."/>
        </authorList>
    </citation>
    <scope>NUCLEOTIDE SEQUENCE</scope>
    <source>
        <strain evidence="2">CCBAS 213</strain>
    </source>
</reference>
<dbReference type="AlphaFoldDB" id="A0AA39MWD3"/>